<sequence>MHIVLYINLVILGSYPHSNYQLVDKYLCKSRKKPPNLDQKPVLNRGMRETVCIPFIYLSLRKRETPNPLQLPPDEYLLIQYVFILISQCNINEPLKTPPPYLPSPPL</sequence>
<reference evidence="1" key="1">
    <citation type="submission" date="2020-10" db="EMBL/GenBank/DDBJ databases">
        <title>High-Quality Genome Resource of Clonostachys rosea strain S41 by Oxford Nanopore Long-Read Sequencing.</title>
        <authorList>
            <person name="Wang H."/>
        </authorList>
    </citation>
    <scope>NUCLEOTIDE SEQUENCE</scope>
    <source>
        <strain evidence="1">S41</strain>
    </source>
</reference>
<name>A0A8H7TR25_BIOOC</name>
<gene>
    <name evidence="1" type="ORF">IM811_012631</name>
</gene>
<dbReference type="EMBL" id="JADCTT010000004">
    <property type="protein sequence ID" value="KAF9753873.1"/>
    <property type="molecule type" value="Genomic_DNA"/>
</dbReference>
<dbReference type="AlphaFoldDB" id="A0A8H7TR25"/>
<proteinExistence type="predicted"/>
<dbReference type="Proteomes" id="UP000616885">
    <property type="component" value="Unassembled WGS sequence"/>
</dbReference>
<accession>A0A8H7TR25</accession>
<evidence type="ECO:0000313" key="2">
    <source>
        <dbReference type="Proteomes" id="UP000616885"/>
    </source>
</evidence>
<organism evidence="1 2">
    <name type="scientific">Bionectria ochroleuca</name>
    <name type="common">Gliocladium roseum</name>
    <dbReference type="NCBI Taxonomy" id="29856"/>
    <lineage>
        <taxon>Eukaryota</taxon>
        <taxon>Fungi</taxon>
        <taxon>Dikarya</taxon>
        <taxon>Ascomycota</taxon>
        <taxon>Pezizomycotina</taxon>
        <taxon>Sordariomycetes</taxon>
        <taxon>Hypocreomycetidae</taxon>
        <taxon>Hypocreales</taxon>
        <taxon>Bionectriaceae</taxon>
        <taxon>Clonostachys</taxon>
    </lineage>
</organism>
<protein>
    <submittedName>
        <fullName evidence="1">Uncharacterized protein</fullName>
    </submittedName>
</protein>
<evidence type="ECO:0000313" key="1">
    <source>
        <dbReference type="EMBL" id="KAF9753873.1"/>
    </source>
</evidence>
<comment type="caution">
    <text evidence="1">The sequence shown here is derived from an EMBL/GenBank/DDBJ whole genome shotgun (WGS) entry which is preliminary data.</text>
</comment>